<gene>
    <name evidence="1" type="ORF">METZ01_LOCUS255449</name>
</gene>
<dbReference type="AlphaFoldDB" id="A0A382IT98"/>
<dbReference type="EMBL" id="UINC01069318">
    <property type="protein sequence ID" value="SVC02595.1"/>
    <property type="molecule type" value="Genomic_DNA"/>
</dbReference>
<name>A0A382IT98_9ZZZZ</name>
<proteinExistence type="predicted"/>
<protein>
    <submittedName>
        <fullName evidence="1">Uncharacterized protein</fullName>
    </submittedName>
</protein>
<reference evidence="1" key="1">
    <citation type="submission" date="2018-05" db="EMBL/GenBank/DDBJ databases">
        <authorList>
            <person name="Lanie J.A."/>
            <person name="Ng W.-L."/>
            <person name="Kazmierczak K.M."/>
            <person name="Andrzejewski T.M."/>
            <person name="Davidsen T.M."/>
            <person name="Wayne K.J."/>
            <person name="Tettelin H."/>
            <person name="Glass J.I."/>
            <person name="Rusch D."/>
            <person name="Podicherti R."/>
            <person name="Tsui H.-C.T."/>
            <person name="Winkler M.E."/>
        </authorList>
    </citation>
    <scope>NUCLEOTIDE SEQUENCE</scope>
</reference>
<organism evidence="1">
    <name type="scientific">marine metagenome</name>
    <dbReference type="NCBI Taxonomy" id="408172"/>
    <lineage>
        <taxon>unclassified sequences</taxon>
        <taxon>metagenomes</taxon>
        <taxon>ecological metagenomes</taxon>
    </lineage>
</organism>
<accession>A0A382IT98</accession>
<evidence type="ECO:0000313" key="1">
    <source>
        <dbReference type="EMBL" id="SVC02595.1"/>
    </source>
</evidence>
<feature type="non-terminal residue" evidence="1">
    <location>
        <position position="355"/>
    </location>
</feature>
<feature type="non-terminal residue" evidence="1">
    <location>
        <position position="1"/>
    </location>
</feature>
<sequence>DYKRNLFDLDKNGYGTAVYSFSKNKRNYSLVCFAQHIDSNERSDRVIATKWDAAFVLHDGVPSKEDINRLKENVPKQEVGRVSYKELTLSRANKSVRAFDHVVNSLSLGKQPDKDLLNKVGYLYRTTAVYGSGKFGLADRFRIKDRKEIYGPFRLEMMLVYLVRQFTFDQVNHIAKSRNPSKAVQLDVKIARNLGIGNSTGLGMAPFIVNHPTLLHKWIYCREKALKEIRSIEEVNASDLNIFKDCLAKSKTSINSWLTDSKYQKNKINSLKSDLIKFDRYLEKECSIKIKYLWNEIYIWSSKNLEEECLEYIVSMMMEPYDNIIDPLINNMSSEEDEYFTIPAHKKVSDLKAIL</sequence>